<sequence>MPSKRKSPEDKDEPESATTASRRVSRRFPQSGSSRSDMGLSPPETPMEKPKAERVEEPASVQAIFQADETLISSCTDHDPESHTSEEQSYAGASAHLKTDVSSVPQSHVAGGDGECPPPAAAAFHDAGEQCPRVAFRVIRTRPIVEEFAWRPESAFMNLTFEEFTNQLPMSLDHDAKGFVFDLVSASAPFRGRIPRDDAMAFINARSTMDEHI</sequence>
<name>A0ACC1N213_9HYPO</name>
<accession>A0ACC1N213</accession>
<proteinExistence type="predicted"/>
<gene>
    <name evidence="1" type="ORF">NQ176_g7128</name>
</gene>
<protein>
    <submittedName>
        <fullName evidence="1">Uncharacterized protein</fullName>
    </submittedName>
</protein>
<dbReference type="EMBL" id="JANJQO010001138">
    <property type="protein sequence ID" value="KAJ2972489.1"/>
    <property type="molecule type" value="Genomic_DNA"/>
</dbReference>
<evidence type="ECO:0000313" key="2">
    <source>
        <dbReference type="Proteomes" id="UP001143910"/>
    </source>
</evidence>
<comment type="caution">
    <text evidence="1">The sequence shown here is derived from an EMBL/GenBank/DDBJ whole genome shotgun (WGS) entry which is preliminary data.</text>
</comment>
<evidence type="ECO:0000313" key="1">
    <source>
        <dbReference type="EMBL" id="KAJ2972489.1"/>
    </source>
</evidence>
<organism evidence="1 2">
    <name type="scientific">Zarea fungicola</name>
    <dbReference type="NCBI Taxonomy" id="93591"/>
    <lineage>
        <taxon>Eukaryota</taxon>
        <taxon>Fungi</taxon>
        <taxon>Dikarya</taxon>
        <taxon>Ascomycota</taxon>
        <taxon>Pezizomycotina</taxon>
        <taxon>Sordariomycetes</taxon>
        <taxon>Hypocreomycetidae</taxon>
        <taxon>Hypocreales</taxon>
        <taxon>Cordycipitaceae</taxon>
        <taxon>Zarea</taxon>
    </lineage>
</organism>
<reference evidence="1" key="1">
    <citation type="submission" date="2022-08" db="EMBL/GenBank/DDBJ databases">
        <title>Genome Sequence of Lecanicillium fungicola.</title>
        <authorList>
            <person name="Buettner E."/>
        </authorList>
    </citation>
    <scope>NUCLEOTIDE SEQUENCE</scope>
    <source>
        <strain evidence="1">Babe33</strain>
    </source>
</reference>
<keyword evidence="2" id="KW-1185">Reference proteome</keyword>
<dbReference type="Proteomes" id="UP001143910">
    <property type="component" value="Unassembled WGS sequence"/>
</dbReference>